<dbReference type="PANTHER" id="PTHR33490:SF1">
    <property type="entry name" value="SLL1233 PROTEIN"/>
    <property type="match status" value="1"/>
</dbReference>
<dbReference type="SMART" id="SM00460">
    <property type="entry name" value="TGc"/>
    <property type="match status" value="1"/>
</dbReference>
<comment type="caution">
    <text evidence="2">The sequence shown here is derived from an EMBL/GenBank/DDBJ whole genome shotgun (WGS) entry which is preliminary data.</text>
</comment>
<reference evidence="2 3" key="1">
    <citation type="submission" date="2017-01" db="EMBL/GenBank/DDBJ databases">
        <authorList>
            <person name="Varghese N."/>
            <person name="Submissions S."/>
        </authorList>
    </citation>
    <scope>NUCLEOTIDE SEQUENCE [LARGE SCALE GENOMIC DNA]</scope>
    <source>
        <strain evidence="2 3">ATCC 35905</strain>
    </source>
</reference>
<accession>A0A8G2CI59</accession>
<proteinExistence type="predicted"/>
<dbReference type="InterPro" id="IPR013589">
    <property type="entry name" value="Bac_transglu_N"/>
</dbReference>
<name>A0A8G2CI59_ACIRU</name>
<evidence type="ECO:0000259" key="1">
    <source>
        <dbReference type="SMART" id="SM00460"/>
    </source>
</evidence>
<dbReference type="SUPFAM" id="SSF54001">
    <property type="entry name" value="Cysteine proteinases"/>
    <property type="match status" value="1"/>
</dbReference>
<dbReference type="AlphaFoldDB" id="A0A8G2CI59"/>
<gene>
    <name evidence="2" type="ORF">SAMN05421828_102170</name>
</gene>
<dbReference type="Pfam" id="PF01841">
    <property type="entry name" value="Transglut_core"/>
    <property type="match status" value="1"/>
</dbReference>
<dbReference type="Gene3D" id="3.10.620.30">
    <property type="match status" value="1"/>
</dbReference>
<keyword evidence="2" id="KW-0378">Hydrolase</keyword>
<dbReference type="GO" id="GO:0008233">
    <property type="term" value="F:peptidase activity"/>
    <property type="evidence" value="ECO:0007669"/>
    <property type="project" value="UniProtKB-KW"/>
</dbReference>
<evidence type="ECO:0000313" key="2">
    <source>
        <dbReference type="EMBL" id="SIQ19685.1"/>
    </source>
</evidence>
<feature type="domain" description="Transglutaminase-like" evidence="1">
    <location>
        <begin position="197"/>
        <end position="266"/>
    </location>
</feature>
<protein>
    <submittedName>
        <fullName evidence="2">Transglutaminase-like enzyme, putative cysteine protease</fullName>
    </submittedName>
</protein>
<keyword evidence="2" id="KW-0645">Protease</keyword>
<keyword evidence="3" id="KW-1185">Reference proteome</keyword>
<dbReference type="InterPro" id="IPR002931">
    <property type="entry name" value="Transglutaminase-like"/>
</dbReference>
<organism evidence="2 3">
    <name type="scientific">Acidiphilium rubrum</name>
    <dbReference type="NCBI Taxonomy" id="526"/>
    <lineage>
        <taxon>Bacteria</taxon>
        <taxon>Pseudomonadati</taxon>
        <taxon>Pseudomonadota</taxon>
        <taxon>Alphaproteobacteria</taxon>
        <taxon>Acetobacterales</taxon>
        <taxon>Acidocellaceae</taxon>
        <taxon>Acidiphilium</taxon>
    </lineage>
</organism>
<dbReference type="Proteomes" id="UP000186308">
    <property type="component" value="Unassembled WGS sequence"/>
</dbReference>
<sequence length="324" mass="36254">MCHDRATRRRTVRSRLILPVLEVRHITTYRYRQPVALGEHRMMFRPREGHDQRVLNANLIINPAPIRQRWMLDVFGNHVGYASFGARTTELCFDSSVTLQHNPSHAEDGTLPDLTLEDYALTYPFTYGGDEMPDLMRLIERHNRDPHHEVDRWARRFLSPNGPTSTSALLRGINQAIWQGFTYVAREEKGLQEPTTTLKLGSGSCRDFALLMMEAVRALGLAARFVSGYLHVPARGNRSNIGGGATHAWLQVFLPGAGWVEFDPTNGIVGNRDLIRVAVVREPAQAVPLSGTWVGAPSDHLAMNVAVTVTRTDLPPSDPSPQPR</sequence>
<dbReference type="InterPro" id="IPR038765">
    <property type="entry name" value="Papain-like_cys_pep_sf"/>
</dbReference>
<dbReference type="EMBL" id="FTNE01000002">
    <property type="protein sequence ID" value="SIQ19685.1"/>
    <property type="molecule type" value="Genomic_DNA"/>
</dbReference>
<dbReference type="PANTHER" id="PTHR33490">
    <property type="entry name" value="BLR5614 PROTEIN-RELATED"/>
    <property type="match status" value="1"/>
</dbReference>
<dbReference type="GO" id="GO:0006508">
    <property type="term" value="P:proteolysis"/>
    <property type="evidence" value="ECO:0007669"/>
    <property type="project" value="UniProtKB-KW"/>
</dbReference>
<dbReference type="Pfam" id="PF08379">
    <property type="entry name" value="Bact_transglu_N"/>
    <property type="match status" value="1"/>
</dbReference>
<evidence type="ECO:0000313" key="3">
    <source>
        <dbReference type="Proteomes" id="UP000186308"/>
    </source>
</evidence>